<evidence type="ECO:0000313" key="1">
    <source>
        <dbReference type="EMBL" id="KIM64337.1"/>
    </source>
</evidence>
<gene>
    <name evidence="1" type="ORF">SCLCIDRAFT_646757</name>
</gene>
<dbReference type="AlphaFoldDB" id="A0A0C3AHD8"/>
<keyword evidence="2" id="KW-1185">Reference proteome</keyword>
<organism evidence="1 2">
    <name type="scientific">Scleroderma citrinum Foug A</name>
    <dbReference type="NCBI Taxonomy" id="1036808"/>
    <lineage>
        <taxon>Eukaryota</taxon>
        <taxon>Fungi</taxon>
        <taxon>Dikarya</taxon>
        <taxon>Basidiomycota</taxon>
        <taxon>Agaricomycotina</taxon>
        <taxon>Agaricomycetes</taxon>
        <taxon>Agaricomycetidae</taxon>
        <taxon>Boletales</taxon>
        <taxon>Sclerodermatineae</taxon>
        <taxon>Sclerodermataceae</taxon>
        <taxon>Scleroderma</taxon>
    </lineage>
</organism>
<reference evidence="1 2" key="1">
    <citation type="submission" date="2014-04" db="EMBL/GenBank/DDBJ databases">
        <authorList>
            <consortium name="DOE Joint Genome Institute"/>
            <person name="Kuo A."/>
            <person name="Kohler A."/>
            <person name="Nagy L.G."/>
            <person name="Floudas D."/>
            <person name="Copeland A."/>
            <person name="Barry K.W."/>
            <person name="Cichocki N."/>
            <person name="Veneault-Fourrey C."/>
            <person name="LaButti K."/>
            <person name="Lindquist E.A."/>
            <person name="Lipzen A."/>
            <person name="Lundell T."/>
            <person name="Morin E."/>
            <person name="Murat C."/>
            <person name="Sun H."/>
            <person name="Tunlid A."/>
            <person name="Henrissat B."/>
            <person name="Grigoriev I.V."/>
            <person name="Hibbett D.S."/>
            <person name="Martin F."/>
            <person name="Nordberg H.P."/>
            <person name="Cantor M.N."/>
            <person name="Hua S.X."/>
        </authorList>
    </citation>
    <scope>NUCLEOTIDE SEQUENCE [LARGE SCALE GENOMIC DNA]</scope>
    <source>
        <strain evidence="1 2">Foug A</strain>
    </source>
</reference>
<dbReference type="OrthoDB" id="3222238at2759"/>
<evidence type="ECO:0000313" key="2">
    <source>
        <dbReference type="Proteomes" id="UP000053989"/>
    </source>
</evidence>
<name>A0A0C3AHD8_9AGAM</name>
<evidence type="ECO:0008006" key="3">
    <source>
        <dbReference type="Google" id="ProtNLM"/>
    </source>
</evidence>
<accession>A0A0C3AHD8</accession>
<reference evidence="2" key="2">
    <citation type="submission" date="2015-01" db="EMBL/GenBank/DDBJ databases">
        <title>Evolutionary Origins and Diversification of the Mycorrhizal Mutualists.</title>
        <authorList>
            <consortium name="DOE Joint Genome Institute"/>
            <consortium name="Mycorrhizal Genomics Consortium"/>
            <person name="Kohler A."/>
            <person name="Kuo A."/>
            <person name="Nagy L.G."/>
            <person name="Floudas D."/>
            <person name="Copeland A."/>
            <person name="Barry K.W."/>
            <person name="Cichocki N."/>
            <person name="Veneault-Fourrey C."/>
            <person name="LaButti K."/>
            <person name="Lindquist E.A."/>
            <person name="Lipzen A."/>
            <person name="Lundell T."/>
            <person name="Morin E."/>
            <person name="Murat C."/>
            <person name="Riley R."/>
            <person name="Ohm R."/>
            <person name="Sun H."/>
            <person name="Tunlid A."/>
            <person name="Henrissat B."/>
            <person name="Grigoriev I.V."/>
            <person name="Hibbett D.S."/>
            <person name="Martin F."/>
        </authorList>
    </citation>
    <scope>NUCLEOTIDE SEQUENCE [LARGE SCALE GENOMIC DNA]</scope>
    <source>
        <strain evidence="2">Foug A</strain>
    </source>
</reference>
<dbReference type="HOGENOM" id="CLU_063512_0_0_1"/>
<proteinExistence type="predicted"/>
<protein>
    <recommendedName>
        <fullName evidence="3">F-box domain-containing protein</fullName>
    </recommendedName>
</protein>
<dbReference type="InParanoid" id="A0A0C3AHD8"/>
<sequence>MHGQTARSLSIPEPGLHDKKLLPSNLRSLTSFTRNYGMNVDGHTNTLVQVASHTPFLEQLHLRGVFHFPVTEQIQPLRLAYLREVDLTRATISYRDFQYLCGVLCESPVAILGIHLRKPLAEWQSALPVFPVLRRLIFCGDPTIAHDFLERLPKSTLANFTIEHEDCMAEPNAYGSLLDLLHERFSDSLKSMHLDIGDPPIDAHNFLAYTLAGLIPLVRSGVEELRYTMYIDVSALPEVLQRALDPSWWPTLRVFLFSRQSQRLSRRQLEERKKLWGPFFQQFAPVWENVPAVEGAN</sequence>
<dbReference type="EMBL" id="KN822029">
    <property type="protein sequence ID" value="KIM64337.1"/>
    <property type="molecule type" value="Genomic_DNA"/>
</dbReference>
<dbReference type="Proteomes" id="UP000053989">
    <property type="component" value="Unassembled WGS sequence"/>
</dbReference>